<keyword evidence="2" id="KW-1185">Reference proteome</keyword>
<organism evidence="1 2">
    <name type="scientific">Bonamia ostreae</name>
    <dbReference type="NCBI Taxonomy" id="126728"/>
    <lineage>
        <taxon>Eukaryota</taxon>
        <taxon>Sar</taxon>
        <taxon>Rhizaria</taxon>
        <taxon>Endomyxa</taxon>
        <taxon>Ascetosporea</taxon>
        <taxon>Haplosporida</taxon>
        <taxon>Bonamia</taxon>
    </lineage>
</organism>
<name>A0ABV2APA2_9EUKA</name>
<sequence length="116" mass="13457">MEVVKLQIEKKFGKANASVLDRVRIGSIDSTPFRKTEDRIRQKIGIHINNDCAKNLGLPFHTEWVFTTQDRITEMEKRIEEAKVKNEFDTIDIFKTPFLELSQLPEGVEKLLLKAK</sequence>
<dbReference type="Proteomes" id="UP001439008">
    <property type="component" value="Unassembled WGS sequence"/>
</dbReference>
<comment type="caution">
    <text evidence="1">The sequence shown here is derived from an EMBL/GenBank/DDBJ whole genome shotgun (WGS) entry which is preliminary data.</text>
</comment>
<dbReference type="EMBL" id="JBDODL010001429">
    <property type="protein sequence ID" value="MES1921508.1"/>
    <property type="molecule type" value="Genomic_DNA"/>
</dbReference>
<protein>
    <submittedName>
        <fullName evidence="1">Uncharacterized protein</fullName>
    </submittedName>
</protein>
<accession>A0ABV2APA2</accession>
<evidence type="ECO:0000313" key="1">
    <source>
        <dbReference type="EMBL" id="MES1921508.1"/>
    </source>
</evidence>
<gene>
    <name evidence="1" type="ORF">MHBO_003035</name>
</gene>
<reference evidence="1 2" key="1">
    <citation type="journal article" date="2024" name="BMC Biol.">
        <title>Comparative genomics of Ascetosporea gives new insight into the evolutionary basis for animal parasitism in Rhizaria.</title>
        <authorList>
            <person name="Hiltunen Thoren M."/>
            <person name="Onut-Brannstrom I."/>
            <person name="Alfjorden A."/>
            <person name="Peckova H."/>
            <person name="Swords F."/>
            <person name="Hooper C."/>
            <person name="Holzer A.S."/>
            <person name="Bass D."/>
            <person name="Burki F."/>
        </authorList>
    </citation>
    <scope>NUCLEOTIDE SEQUENCE [LARGE SCALE GENOMIC DNA]</scope>
    <source>
        <strain evidence="1">20-A016</strain>
    </source>
</reference>
<evidence type="ECO:0000313" key="2">
    <source>
        <dbReference type="Proteomes" id="UP001439008"/>
    </source>
</evidence>
<proteinExistence type="predicted"/>